<dbReference type="EMBL" id="CAXKWB010042393">
    <property type="protein sequence ID" value="CAL4157790.1"/>
    <property type="molecule type" value="Genomic_DNA"/>
</dbReference>
<protein>
    <submittedName>
        <fullName evidence="4">Uncharacterized protein</fullName>
    </submittedName>
</protein>
<dbReference type="PANTHER" id="PTHR11792:SF23">
    <property type="entry name" value="PHOSRESTIN-1"/>
    <property type="match status" value="1"/>
</dbReference>
<feature type="non-terminal residue" evidence="4">
    <location>
        <position position="238"/>
    </location>
</feature>
<dbReference type="GO" id="GO:0007165">
    <property type="term" value="P:signal transduction"/>
    <property type="evidence" value="ECO:0007669"/>
    <property type="project" value="InterPro"/>
</dbReference>
<feature type="region of interest" description="Disordered" evidence="3">
    <location>
        <begin position="126"/>
        <end position="153"/>
    </location>
</feature>
<dbReference type="Gene3D" id="2.60.40.640">
    <property type="match status" value="1"/>
</dbReference>
<evidence type="ECO:0000256" key="1">
    <source>
        <dbReference type="ARBA" id="ARBA00005298"/>
    </source>
</evidence>
<organism evidence="4 5">
    <name type="scientific">Meganyctiphanes norvegica</name>
    <name type="common">Northern krill</name>
    <name type="synonym">Thysanopoda norvegica</name>
    <dbReference type="NCBI Taxonomy" id="48144"/>
    <lineage>
        <taxon>Eukaryota</taxon>
        <taxon>Metazoa</taxon>
        <taxon>Ecdysozoa</taxon>
        <taxon>Arthropoda</taxon>
        <taxon>Crustacea</taxon>
        <taxon>Multicrustacea</taxon>
        <taxon>Malacostraca</taxon>
        <taxon>Eumalacostraca</taxon>
        <taxon>Eucarida</taxon>
        <taxon>Euphausiacea</taxon>
        <taxon>Euphausiidae</taxon>
        <taxon>Meganyctiphanes</taxon>
    </lineage>
</organism>
<keyword evidence="5" id="KW-1185">Reference proteome</keyword>
<evidence type="ECO:0000256" key="3">
    <source>
        <dbReference type="SAM" id="MobiDB-lite"/>
    </source>
</evidence>
<evidence type="ECO:0000313" key="5">
    <source>
        <dbReference type="Proteomes" id="UP001497623"/>
    </source>
</evidence>
<feature type="compositionally biased region" description="Basic residues" evidence="3">
    <location>
        <begin position="139"/>
        <end position="149"/>
    </location>
</feature>
<evidence type="ECO:0000313" key="4">
    <source>
        <dbReference type="EMBL" id="CAL4157790.1"/>
    </source>
</evidence>
<dbReference type="GO" id="GO:0005737">
    <property type="term" value="C:cytoplasm"/>
    <property type="evidence" value="ECO:0007669"/>
    <property type="project" value="TreeGrafter"/>
</dbReference>
<proteinExistence type="inferred from homology"/>
<comment type="similarity">
    <text evidence="1">Belongs to the arrestin family.</text>
</comment>
<reference evidence="4 5" key="1">
    <citation type="submission" date="2024-05" db="EMBL/GenBank/DDBJ databases">
        <authorList>
            <person name="Wallberg A."/>
        </authorList>
    </citation>
    <scope>NUCLEOTIDE SEQUENCE [LARGE SCALE GENOMIC DNA]</scope>
</reference>
<gene>
    <name evidence="4" type="ORF">MNOR_LOCUS31985</name>
</gene>
<keyword evidence="2" id="KW-0716">Sensory transduction</keyword>
<name>A0AAV2S1D3_MEGNR</name>
<sequence>EGCPVVQGATLERNFSVTPDISTLRDRRNIALDGQLKVEDTNLASSTLFTNPNQRGVFGVVVAYVIRVKLHLGTLSGDLQTEVPFTLMNAPPDDSEFPGAHPKHIDSIDENTRLVIEECTRMTIEEEHERSETPELGIKRKSSKPKSKGISHPLENIANIPEPIHSEKGDSQIPNSNKLIKSEATNKLTNEARRNSGCSIKSEEIIKLRNETRRGSGCSIKSEEISKLRIDARRGSSC</sequence>
<comment type="caution">
    <text evidence="4">The sequence shown here is derived from an EMBL/GenBank/DDBJ whole genome shotgun (WGS) entry which is preliminary data.</text>
</comment>
<dbReference type="InterPro" id="IPR000698">
    <property type="entry name" value="Arrestin"/>
</dbReference>
<evidence type="ECO:0000256" key="2">
    <source>
        <dbReference type="ARBA" id="ARBA00022606"/>
    </source>
</evidence>
<dbReference type="Proteomes" id="UP001497623">
    <property type="component" value="Unassembled WGS sequence"/>
</dbReference>
<dbReference type="SUPFAM" id="SSF81296">
    <property type="entry name" value="E set domains"/>
    <property type="match status" value="1"/>
</dbReference>
<dbReference type="PANTHER" id="PTHR11792">
    <property type="entry name" value="ARRESTIN"/>
    <property type="match status" value="1"/>
</dbReference>
<dbReference type="GO" id="GO:0001664">
    <property type="term" value="F:G protein-coupled receptor binding"/>
    <property type="evidence" value="ECO:0007669"/>
    <property type="project" value="TreeGrafter"/>
</dbReference>
<dbReference type="InterPro" id="IPR014756">
    <property type="entry name" value="Ig_E-set"/>
</dbReference>
<dbReference type="InterPro" id="IPR014752">
    <property type="entry name" value="Arrestin-like_C"/>
</dbReference>
<feature type="non-terminal residue" evidence="4">
    <location>
        <position position="1"/>
    </location>
</feature>
<accession>A0AAV2S1D3</accession>
<dbReference type="AlphaFoldDB" id="A0AAV2S1D3"/>
<dbReference type="GO" id="GO:0002031">
    <property type="term" value="P:G protein-coupled receptor internalization"/>
    <property type="evidence" value="ECO:0007669"/>
    <property type="project" value="TreeGrafter"/>
</dbReference>